<dbReference type="PATRIC" id="fig|1411915.3.peg.238"/>
<feature type="non-terminal residue" evidence="1">
    <location>
        <position position="1"/>
    </location>
</feature>
<dbReference type="AlphaFoldDB" id="W2D171"/>
<evidence type="ECO:0008006" key="3">
    <source>
        <dbReference type="Google" id="ProtNLM"/>
    </source>
</evidence>
<proteinExistence type="predicted"/>
<protein>
    <recommendedName>
        <fullName evidence="3">Thioredoxin-like fold domain-containing protein</fullName>
    </recommendedName>
</protein>
<dbReference type="SUPFAM" id="SSF52833">
    <property type="entry name" value="Thioredoxin-like"/>
    <property type="match status" value="1"/>
</dbReference>
<evidence type="ECO:0000313" key="2">
    <source>
        <dbReference type="Proteomes" id="UP000034980"/>
    </source>
</evidence>
<dbReference type="Gene3D" id="3.40.30.10">
    <property type="entry name" value="Glutaredoxin"/>
    <property type="match status" value="1"/>
</dbReference>
<gene>
    <name evidence="1" type="ORF">T235_04555</name>
</gene>
<organism evidence="1 2">
    <name type="scientific">Tannerella sp. oral taxon BU063 isolate Cell 8/11</name>
    <dbReference type="NCBI Taxonomy" id="1411915"/>
    <lineage>
        <taxon>Bacteria</taxon>
        <taxon>Pseudomonadati</taxon>
        <taxon>Bacteroidota</taxon>
        <taxon>Bacteroidia</taxon>
        <taxon>Bacteroidales</taxon>
        <taxon>Tannerellaceae</taxon>
        <taxon>Tannerella</taxon>
    </lineage>
</organism>
<sequence>QMRTDTTHWNVFTDSAGQSIRVLEAYNVNALPRCFLIDRSGTIVLKTDNGIELRRALEALLKK</sequence>
<reference evidence="1 2" key="1">
    <citation type="submission" date="2013-11" db="EMBL/GenBank/DDBJ databases">
        <title>Single cell genomics of uncultured Tannerella BU063 (oral taxon 286).</title>
        <authorList>
            <person name="Beall C.J."/>
            <person name="Campbell A.G."/>
            <person name="Griffen A.L."/>
            <person name="Podar M."/>
            <person name="Leys E.J."/>
        </authorList>
    </citation>
    <scope>NUCLEOTIDE SEQUENCE [LARGE SCALE GENOMIC DNA]</scope>
    <source>
        <strain evidence="1">Cell 8/11</strain>
    </source>
</reference>
<dbReference type="InterPro" id="IPR036249">
    <property type="entry name" value="Thioredoxin-like_sf"/>
</dbReference>
<dbReference type="EMBL" id="AYYF01000830">
    <property type="protein sequence ID" value="ETK13184.1"/>
    <property type="molecule type" value="Genomic_DNA"/>
</dbReference>
<accession>W2D171</accession>
<dbReference type="Proteomes" id="UP000034980">
    <property type="component" value="Unassembled WGS sequence"/>
</dbReference>
<comment type="caution">
    <text evidence="1">The sequence shown here is derived from an EMBL/GenBank/DDBJ whole genome shotgun (WGS) entry which is preliminary data.</text>
</comment>
<name>W2D171_9BACT</name>
<evidence type="ECO:0000313" key="1">
    <source>
        <dbReference type="EMBL" id="ETK13184.1"/>
    </source>
</evidence>